<dbReference type="AlphaFoldDB" id="M4V709"/>
<evidence type="ECO:0000256" key="1">
    <source>
        <dbReference type="ARBA" id="ARBA00001936"/>
    </source>
</evidence>
<dbReference type="Gene3D" id="3.40.50.1380">
    <property type="entry name" value="Methylglyoxal synthase-like domain"/>
    <property type="match status" value="1"/>
</dbReference>
<evidence type="ECO:0000256" key="7">
    <source>
        <dbReference type="ARBA" id="ARBA00022605"/>
    </source>
</evidence>
<keyword evidence="11 19" id="KW-0067">ATP-binding</keyword>
<keyword evidence="5" id="KW-0055">Arginine biosynthesis</keyword>
<dbReference type="GO" id="GO:0004087">
    <property type="term" value="F:carbamoyl-phosphate synthase (ammonia) activity"/>
    <property type="evidence" value="ECO:0007669"/>
    <property type="project" value="UniProtKB-EC"/>
</dbReference>
<evidence type="ECO:0000256" key="11">
    <source>
        <dbReference type="ARBA" id="ARBA00022840"/>
    </source>
</evidence>
<dbReference type="Pfam" id="PF25596">
    <property type="entry name" value="CPSase_L_D1"/>
    <property type="match status" value="2"/>
</dbReference>
<dbReference type="InterPro" id="IPR058047">
    <property type="entry name" value="CPSase_preATP-grasp"/>
</dbReference>
<protein>
    <submittedName>
        <fullName evidence="22">Carbamoyl-phosphate synthase</fullName>
    </submittedName>
</protein>
<dbReference type="Proteomes" id="UP000012040">
    <property type="component" value="Chromosome"/>
</dbReference>
<dbReference type="PANTHER" id="PTHR11405">
    <property type="entry name" value="CARBAMOYLTRANSFERASE FAMILY MEMBER"/>
    <property type="match status" value="1"/>
</dbReference>
<dbReference type="Gene3D" id="3.30.1490.20">
    <property type="entry name" value="ATP-grasp fold, A domain"/>
    <property type="match status" value="1"/>
</dbReference>
<dbReference type="InterPro" id="IPR036914">
    <property type="entry name" value="MGS-like_dom_sf"/>
</dbReference>
<evidence type="ECO:0000256" key="6">
    <source>
        <dbReference type="ARBA" id="ARBA00022598"/>
    </source>
</evidence>
<dbReference type="Pfam" id="PF02786">
    <property type="entry name" value="CPSase_L_D2"/>
    <property type="match status" value="2"/>
</dbReference>
<evidence type="ECO:0000313" key="22">
    <source>
        <dbReference type="EMBL" id="AGH94968.1"/>
    </source>
</evidence>
<gene>
    <name evidence="22" type="ORF">A11Q_748</name>
</gene>
<dbReference type="PROSITE" id="PS50975">
    <property type="entry name" value="ATP_GRASP"/>
    <property type="match status" value="2"/>
</dbReference>
<keyword evidence="8" id="KW-0479">Metal-binding</keyword>
<dbReference type="InterPro" id="IPR011761">
    <property type="entry name" value="ATP-grasp"/>
</dbReference>
<dbReference type="FunFam" id="3.40.50.20:FF:000001">
    <property type="entry name" value="Carbamoyl-phosphate synthase large chain"/>
    <property type="match status" value="2"/>
</dbReference>
<dbReference type="RefSeq" id="WP_015469458.1">
    <property type="nucleotide sequence ID" value="NC_020813.1"/>
</dbReference>
<keyword evidence="10 19" id="KW-0547">Nucleotide-binding</keyword>
<dbReference type="SUPFAM" id="SSF52440">
    <property type="entry name" value="PreATP-grasp domain"/>
    <property type="match status" value="2"/>
</dbReference>
<evidence type="ECO:0000256" key="12">
    <source>
        <dbReference type="ARBA" id="ARBA00022842"/>
    </source>
</evidence>
<dbReference type="GO" id="GO:0005737">
    <property type="term" value="C:cytoplasm"/>
    <property type="evidence" value="ECO:0007669"/>
    <property type="project" value="TreeGrafter"/>
</dbReference>
<comment type="function">
    <text evidence="17">Large subunit of the glutamine-dependent carbamoyl phosphate synthetase (CPSase). CPSase catalyzes the formation of carbamoyl phosphate from the ammonia moiety of glutamine, carbonate, and phosphate donated by ATP, constituting the first step of 2 biosynthetic pathways, one leading to arginine and/or urea and the other to pyrimidine nucleotides. The large subunit (synthetase) binds the substrates ammonia (free or transferred from glutamine from the small subunit), hydrogencarbonate and ATP and carries out an ATP-coupled ligase reaction, activating hydrogencarbonate by forming carboxy phosphate which reacts with ammonia to form carbamoyl phosphate.</text>
</comment>
<dbReference type="PROSITE" id="PS00867">
    <property type="entry name" value="CPSASE_2"/>
    <property type="match status" value="2"/>
</dbReference>
<dbReference type="Gene3D" id="1.10.1030.10">
    <property type="entry name" value="Carbamoyl-phosphate synthetase, large subunit oligomerisation domain"/>
    <property type="match status" value="1"/>
</dbReference>
<dbReference type="Gene3D" id="3.40.50.20">
    <property type="match status" value="2"/>
</dbReference>
<evidence type="ECO:0000256" key="17">
    <source>
        <dbReference type="ARBA" id="ARBA00057223"/>
    </source>
</evidence>
<dbReference type="Gene3D" id="3.30.470.20">
    <property type="entry name" value="ATP-grasp fold, B domain"/>
    <property type="match status" value="2"/>
</dbReference>
<dbReference type="InterPro" id="IPR011607">
    <property type="entry name" value="MGS-like_dom"/>
</dbReference>
<dbReference type="HOGENOM" id="CLU_000513_1_3_7"/>
<comment type="pathway">
    <text evidence="3">Amino-acid biosynthesis; L-arginine biosynthesis; carbamoyl phosphate from bicarbonate: step 1/1.</text>
</comment>
<dbReference type="EMBL" id="CP003537">
    <property type="protein sequence ID" value="AGH94968.1"/>
    <property type="molecule type" value="Genomic_DNA"/>
</dbReference>
<proteinExistence type="inferred from homology"/>
<evidence type="ECO:0000256" key="13">
    <source>
        <dbReference type="ARBA" id="ARBA00022975"/>
    </source>
</evidence>
<evidence type="ECO:0000256" key="10">
    <source>
        <dbReference type="ARBA" id="ARBA00022741"/>
    </source>
</evidence>
<feature type="domain" description="ATP-grasp" evidence="20">
    <location>
        <begin position="133"/>
        <end position="328"/>
    </location>
</feature>
<dbReference type="CDD" id="cd01424">
    <property type="entry name" value="MGS_CPS_II"/>
    <property type="match status" value="1"/>
</dbReference>
<evidence type="ECO:0000256" key="2">
    <source>
        <dbReference type="ARBA" id="ARBA00004812"/>
    </source>
</evidence>
<comment type="subunit">
    <text evidence="18">Composed of two chains; the small (or glutamine) chain promotes the hydrolysis of glutamine to ammonia, which is used by the large (or ammonia) chain to synthesize carbamoyl phosphate. Tetramer of heterodimers (alpha,beta)4.</text>
</comment>
<comment type="catalytic activity">
    <reaction evidence="16">
        <text>hydrogencarbonate + L-glutamine + 2 ATP + H2O = carbamoyl phosphate + L-glutamate + 2 ADP + phosphate + 2 H(+)</text>
        <dbReference type="Rhea" id="RHEA:18633"/>
        <dbReference type="ChEBI" id="CHEBI:15377"/>
        <dbReference type="ChEBI" id="CHEBI:15378"/>
        <dbReference type="ChEBI" id="CHEBI:17544"/>
        <dbReference type="ChEBI" id="CHEBI:29985"/>
        <dbReference type="ChEBI" id="CHEBI:30616"/>
        <dbReference type="ChEBI" id="CHEBI:43474"/>
        <dbReference type="ChEBI" id="CHEBI:58228"/>
        <dbReference type="ChEBI" id="CHEBI:58359"/>
        <dbReference type="ChEBI" id="CHEBI:456216"/>
        <dbReference type="EC" id="6.3.5.5"/>
    </reaction>
</comment>
<evidence type="ECO:0000256" key="18">
    <source>
        <dbReference type="ARBA" id="ARBA00062056"/>
    </source>
</evidence>
<reference evidence="22 23" key="1">
    <citation type="journal article" date="2013" name="ISME J.">
        <title>By their genes ye shall know them: genomic signatures of predatory bacteria.</title>
        <authorList>
            <person name="Pasternak Z."/>
            <person name="Pietrokovski S."/>
            <person name="Rotem O."/>
            <person name="Gophna U."/>
            <person name="Lurie-Weinberger M.N."/>
            <person name="Jurkevitch E."/>
        </authorList>
    </citation>
    <scope>NUCLEOTIDE SEQUENCE [LARGE SCALE GENOMIC DNA]</scope>
    <source>
        <strain evidence="22 23">JSS</strain>
    </source>
</reference>
<name>M4V709_9BACT</name>
<dbReference type="NCBIfam" id="NF009455">
    <property type="entry name" value="PRK12815.1"/>
    <property type="match status" value="1"/>
</dbReference>
<accession>M4V709</accession>
<dbReference type="InterPro" id="IPR006275">
    <property type="entry name" value="CPSase_lsu"/>
</dbReference>
<dbReference type="InterPro" id="IPR016185">
    <property type="entry name" value="PreATP-grasp_dom_sf"/>
</dbReference>
<dbReference type="SUPFAM" id="SSF48108">
    <property type="entry name" value="Carbamoyl phosphate synthetase, large subunit connection domain"/>
    <property type="match status" value="1"/>
</dbReference>
<evidence type="ECO:0000256" key="8">
    <source>
        <dbReference type="ARBA" id="ARBA00022723"/>
    </source>
</evidence>
<evidence type="ECO:0000256" key="9">
    <source>
        <dbReference type="ARBA" id="ARBA00022737"/>
    </source>
</evidence>
<evidence type="ECO:0000256" key="4">
    <source>
        <dbReference type="ARBA" id="ARBA00009799"/>
    </source>
</evidence>
<dbReference type="GO" id="GO:0006526">
    <property type="term" value="P:L-arginine biosynthetic process"/>
    <property type="evidence" value="ECO:0007669"/>
    <property type="project" value="UniProtKB-KW"/>
</dbReference>
<dbReference type="OrthoDB" id="5287054at2"/>
<dbReference type="PROSITE" id="PS51257">
    <property type="entry name" value="PROKAR_LIPOPROTEIN"/>
    <property type="match status" value="1"/>
</dbReference>
<dbReference type="InterPro" id="IPR013815">
    <property type="entry name" value="ATP_grasp_subdomain_1"/>
</dbReference>
<dbReference type="GO" id="GO:0005524">
    <property type="term" value="F:ATP binding"/>
    <property type="evidence" value="ECO:0007669"/>
    <property type="project" value="UniProtKB-UniRule"/>
</dbReference>
<keyword evidence="14" id="KW-0464">Manganese</keyword>
<dbReference type="GO" id="GO:0044205">
    <property type="term" value="P:'de novo' UMP biosynthetic process"/>
    <property type="evidence" value="ECO:0007669"/>
    <property type="project" value="UniProtKB-UniPathway"/>
</dbReference>
<dbReference type="PATRIC" id="fig|1184267.3.peg.757"/>
<evidence type="ECO:0000256" key="15">
    <source>
        <dbReference type="ARBA" id="ARBA00047359"/>
    </source>
</evidence>
<dbReference type="Pfam" id="PF02142">
    <property type="entry name" value="MGS"/>
    <property type="match status" value="1"/>
</dbReference>
<evidence type="ECO:0000259" key="21">
    <source>
        <dbReference type="PROSITE" id="PS51855"/>
    </source>
</evidence>
<feature type="domain" description="MGS-like" evidence="21">
    <location>
        <begin position="926"/>
        <end position="1058"/>
    </location>
</feature>
<dbReference type="PANTHER" id="PTHR11405:SF53">
    <property type="entry name" value="CARBAMOYL-PHOSPHATE SYNTHASE [AMMONIA], MITOCHONDRIAL"/>
    <property type="match status" value="1"/>
</dbReference>
<comment type="similarity">
    <text evidence="4">Belongs to the CarB family.</text>
</comment>
<keyword evidence="6" id="KW-0436">Ligase</keyword>
<dbReference type="FunFam" id="1.10.1030.10:FF:000002">
    <property type="entry name" value="Carbamoyl-phosphate synthase large chain"/>
    <property type="match status" value="1"/>
</dbReference>
<dbReference type="InterPro" id="IPR005479">
    <property type="entry name" value="CPAse_ATP-bd"/>
</dbReference>
<dbReference type="PROSITE" id="PS51855">
    <property type="entry name" value="MGS"/>
    <property type="match status" value="1"/>
</dbReference>
<evidence type="ECO:0000256" key="19">
    <source>
        <dbReference type="PROSITE-ProRule" id="PRU00409"/>
    </source>
</evidence>
<keyword evidence="13" id="KW-0665">Pyrimidine biosynthesis</keyword>
<evidence type="ECO:0000313" key="23">
    <source>
        <dbReference type="Proteomes" id="UP000012040"/>
    </source>
</evidence>
<dbReference type="SUPFAM" id="SSF56059">
    <property type="entry name" value="Glutathione synthetase ATP-binding domain-like"/>
    <property type="match status" value="2"/>
</dbReference>
<dbReference type="KEGG" id="bex:A11Q_748"/>
<dbReference type="eggNOG" id="COG0458">
    <property type="taxonomic scope" value="Bacteria"/>
</dbReference>
<dbReference type="NCBIfam" id="NF003671">
    <property type="entry name" value="PRK05294.1"/>
    <property type="match status" value="1"/>
</dbReference>
<evidence type="ECO:0000256" key="5">
    <source>
        <dbReference type="ARBA" id="ARBA00022571"/>
    </source>
</evidence>
<dbReference type="GO" id="GO:0046872">
    <property type="term" value="F:metal ion binding"/>
    <property type="evidence" value="ECO:0007669"/>
    <property type="project" value="UniProtKB-KW"/>
</dbReference>
<keyword evidence="12" id="KW-0460">Magnesium</keyword>
<dbReference type="UniPathway" id="UPA00070">
    <property type="reaction ID" value="UER00115"/>
</dbReference>
<dbReference type="InterPro" id="IPR033937">
    <property type="entry name" value="MGS_CPS_CarB"/>
</dbReference>
<organism evidence="22 23">
    <name type="scientific">Pseudobdellovibrio exovorus JSS</name>
    <dbReference type="NCBI Taxonomy" id="1184267"/>
    <lineage>
        <taxon>Bacteria</taxon>
        <taxon>Pseudomonadati</taxon>
        <taxon>Bdellovibrionota</taxon>
        <taxon>Bdellovibrionia</taxon>
        <taxon>Bdellovibrionales</taxon>
        <taxon>Pseudobdellovibrionaceae</taxon>
        <taxon>Pseudobdellovibrio</taxon>
    </lineage>
</organism>
<dbReference type="GO" id="GO:0004088">
    <property type="term" value="F:carbamoyl-phosphate synthase (glutamine-hydrolyzing) activity"/>
    <property type="evidence" value="ECO:0007669"/>
    <property type="project" value="UniProtKB-EC"/>
</dbReference>
<dbReference type="FunFam" id="3.30.470.20:FF:000007">
    <property type="entry name" value="Carbamoyl-phosphate synthase large chain"/>
    <property type="match status" value="1"/>
</dbReference>
<dbReference type="Pfam" id="PF02787">
    <property type="entry name" value="CPSase_L_D3"/>
    <property type="match status" value="1"/>
</dbReference>
<evidence type="ECO:0000259" key="20">
    <source>
        <dbReference type="PROSITE" id="PS50975"/>
    </source>
</evidence>
<comment type="cofactor">
    <cofactor evidence="1">
        <name>Mn(2+)</name>
        <dbReference type="ChEBI" id="CHEBI:29035"/>
    </cofactor>
</comment>
<dbReference type="GO" id="GO:0006541">
    <property type="term" value="P:glutamine metabolic process"/>
    <property type="evidence" value="ECO:0007669"/>
    <property type="project" value="TreeGrafter"/>
</dbReference>
<dbReference type="SUPFAM" id="SSF52335">
    <property type="entry name" value="Methylglyoxal synthase-like"/>
    <property type="match status" value="1"/>
</dbReference>
<dbReference type="InterPro" id="IPR036897">
    <property type="entry name" value="CarbamoylP_synth_lsu_oligo_sf"/>
</dbReference>
<dbReference type="InterPro" id="IPR005480">
    <property type="entry name" value="CPSase_lsu_oligo"/>
</dbReference>
<keyword evidence="23" id="KW-1185">Reference proteome</keyword>
<dbReference type="SMART" id="SM01096">
    <property type="entry name" value="CPSase_L_D3"/>
    <property type="match status" value="1"/>
</dbReference>
<dbReference type="InterPro" id="IPR005483">
    <property type="entry name" value="CPSase_dom"/>
</dbReference>
<comment type="catalytic activity">
    <reaction evidence="15">
        <text>hydrogencarbonate + NH4(+) + 2 ATP = carbamoyl phosphate + 2 ADP + phosphate + 2 H(+)</text>
        <dbReference type="Rhea" id="RHEA:18029"/>
        <dbReference type="ChEBI" id="CHEBI:15378"/>
        <dbReference type="ChEBI" id="CHEBI:17544"/>
        <dbReference type="ChEBI" id="CHEBI:28938"/>
        <dbReference type="ChEBI" id="CHEBI:30616"/>
        <dbReference type="ChEBI" id="CHEBI:43474"/>
        <dbReference type="ChEBI" id="CHEBI:58228"/>
        <dbReference type="ChEBI" id="CHEBI:456216"/>
        <dbReference type="EC" id="6.3.4.16"/>
    </reaction>
</comment>
<dbReference type="FunFam" id="3.30.470.20:FF:000026">
    <property type="entry name" value="Carbamoyl-phosphate synthase large chain"/>
    <property type="match status" value="1"/>
</dbReference>
<feature type="domain" description="ATP-grasp" evidence="20">
    <location>
        <begin position="665"/>
        <end position="857"/>
    </location>
</feature>
<keyword evidence="9" id="KW-0677">Repeat</keyword>
<evidence type="ECO:0000256" key="3">
    <source>
        <dbReference type="ARBA" id="ARBA00005077"/>
    </source>
</evidence>
<evidence type="ECO:0000256" key="14">
    <source>
        <dbReference type="ARBA" id="ARBA00023211"/>
    </source>
</evidence>
<keyword evidence="7" id="KW-0028">Amino-acid biosynthesis</keyword>
<dbReference type="STRING" id="1184267.A11Q_748"/>
<comment type="pathway">
    <text evidence="2">Pyrimidine metabolism; UMP biosynthesis via de novo pathway; (S)-dihydroorotate from bicarbonate: step 1/3.</text>
</comment>
<dbReference type="NCBIfam" id="TIGR01369">
    <property type="entry name" value="CPSaseII_lrg"/>
    <property type="match status" value="1"/>
</dbReference>
<dbReference type="PRINTS" id="PR00098">
    <property type="entry name" value="CPSASE"/>
</dbReference>
<dbReference type="SMART" id="SM00851">
    <property type="entry name" value="MGS"/>
    <property type="match status" value="1"/>
</dbReference>
<sequence>MPKLNDVKKILIIGSGPIQIGQACEFDYSGTQACKALMKEGFDVILVNSNPATIMTDPEIATKTYIEPLKFDYLKKIIEVEKPDAVIPTLGGQTALNLSLELAQKGVLEANNVKMLGATPEVIEAAEDREKFRTILDELGARYPRSEMVKNFDQGLKAAEVLGYPLILRPNYTLGGGGGGVAYTPEEYQSMLVQALHESPTSEVLVEESILGWKEFELEVMRDASGTFVVVCSIENLDPCGVHTGDSITVAPQQTLTDWEYQEMRDEACKIINRVGVQTGGANVQFAVHPTSRERVVIEMNPRVSRSSALASKATGFPIAKIAAMLAVGYHLDEIQNDITKVTPTCYEPALDYVVTKIPKFAFEKFQGSKDLLTTQMKSVGEVMAIGRTLQESLMKALCALEMSPEGIPDIHFSLEKISYPNSLRIWHIFQAFRHGLSIDQIQELTKIHPWFLEQISGLIQHESEIKKADLDAPTLRKAKRLGFSDARIAKLKNKSTDFIRKLRLDLGVRPSFLQIDTCAGEFLSSTPYYYSTYWSQADIQKPAKPIVAVIGSGPNRIGQGIEFDYSCVRGVKALQKAGYLVAMINSNPETVSTDYDTSDFLFFEPLTAESLSEIFDVIKPVGFVSQLGGQTPINLASELQKNGYTLLGSSLESLDQAEDRKQFARICRELNLKIPQSAMVGSLEEALEQETVVGYPMICRPSYVLGGRRMEVIENRQELQSYFFRHQDFISPNSPCLMDQFLSGALEVDVDLVRGVDWILVGGVIEHIEAAGIHSGDSMGVVPPQRLKPETLLKIEEMSQELAHKMDILGHLNLQLAIKNDEIFVLEANPRSSRSVPFLAKATGIPLIDLGIRAQMKESISAETLSRYNWKKIDKICVKGVVFPFKKFADSDSILGPEMKSTGETMGRADDYPEALVKAFVASSLNLPSQGEVFLSLRDKDKEPMLPLLKNLKKMGFQFSATKGTAEFLNRFDIECLSLNKVHEGRPNCVDRIRSGQVSFVVNTTSSRESVAASYDIRRACTDYSIPCLTESDAAEAFGLALEKSRAGRIEVSPLSL</sequence>
<evidence type="ECO:0000256" key="16">
    <source>
        <dbReference type="ARBA" id="ARBA00048816"/>
    </source>
</evidence>